<gene>
    <name evidence="1" type="ORF">HNR22_001935</name>
</gene>
<keyword evidence="2" id="KW-1185">Reference proteome</keyword>
<accession>A0A7Z0BCG2</accession>
<dbReference type="AlphaFoldDB" id="A0A7Z0BCG2"/>
<dbReference type="Proteomes" id="UP000523545">
    <property type="component" value="Unassembled WGS sequence"/>
</dbReference>
<dbReference type="EMBL" id="JACCHK010000001">
    <property type="protein sequence ID" value="NYH42208.1"/>
    <property type="molecule type" value="Genomic_DNA"/>
</dbReference>
<protein>
    <recommendedName>
        <fullName evidence="3">DivIVA domain-containing protein</fullName>
    </recommendedName>
</protein>
<evidence type="ECO:0000313" key="1">
    <source>
        <dbReference type="EMBL" id="NYH42208.1"/>
    </source>
</evidence>
<dbReference type="RefSeq" id="WP_179780065.1">
    <property type="nucleotide sequence ID" value="NZ_JACCHK010000001.1"/>
</dbReference>
<evidence type="ECO:0008006" key="3">
    <source>
        <dbReference type="Google" id="ProtNLM"/>
    </source>
</evidence>
<proteinExistence type="predicted"/>
<name>A0A7Z0BCG2_9ACTN</name>
<evidence type="ECO:0000313" key="2">
    <source>
        <dbReference type="Proteomes" id="UP000523545"/>
    </source>
</evidence>
<sequence>MTLPFETALRGYDMRQVESLFAEVDGALATDSAVSRAAARDALRAASLRRRLRGYEMRQVDAAIDQRLAALALPDTRSGPA</sequence>
<organism evidence="1 2">
    <name type="scientific">Micromonospora jinlongensis</name>
    <dbReference type="NCBI Taxonomy" id="1287877"/>
    <lineage>
        <taxon>Bacteria</taxon>
        <taxon>Bacillati</taxon>
        <taxon>Actinomycetota</taxon>
        <taxon>Actinomycetes</taxon>
        <taxon>Micromonosporales</taxon>
        <taxon>Micromonosporaceae</taxon>
        <taxon>Micromonospora</taxon>
    </lineage>
</organism>
<reference evidence="1 2" key="1">
    <citation type="submission" date="2020-07" db="EMBL/GenBank/DDBJ databases">
        <title>Sequencing the genomes of 1000 actinobacteria strains.</title>
        <authorList>
            <person name="Klenk H.-P."/>
        </authorList>
    </citation>
    <scope>NUCLEOTIDE SEQUENCE [LARGE SCALE GENOMIC DNA]</scope>
    <source>
        <strain evidence="1 2">DSM 45876</strain>
    </source>
</reference>
<comment type="caution">
    <text evidence="1">The sequence shown here is derived from an EMBL/GenBank/DDBJ whole genome shotgun (WGS) entry which is preliminary data.</text>
</comment>